<sequence>MVLSAEESIAATPGEVFSLFGTGRGSGWVFDAECDRLAVGSAVTFNLPVGRGRHGHTVQILGRISGIVPGRRIVVAHDEPWRGRLRVAFEPAAAGWTTVRLTAQVEDGGVEWLARRCGWPAAEPEDDGTHRIGLLTSQSGPAAVSTIGCEHLAELAVDELNAEGGLDGSRVRLLVGDDATSPEVGAMEARRLLRAGCRVLLGSVTSATFTAVQHAVEGEGIPLVHAVINEGGAGPGHVFRLGERPADQLRAAATPFMRHTGARHWFLVGDDYSWSHGAHAAARVVLPERGNVIVNERYVPLGTRDFTRVIEDIMRSGADLVLSTLAGADEVAFQKQSLEMGLRDRCRTLSLLLDESTRERMGDRAAAGLWTSLGYFQQLPTRRNKELLARYREAFGRWAPPVSSMSAAVYEAVLLYAAAVRNLRGGDQQGVAGELRRLRADLPRGDVELAGPHVLRQRLHLAEARPGGFRVFDTPL</sequence>
<dbReference type="InterPro" id="IPR028082">
    <property type="entry name" value="Peripla_BP_I"/>
</dbReference>
<dbReference type="SUPFAM" id="SSF55961">
    <property type="entry name" value="Bet v1-like"/>
    <property type="match status" value="1"/>
</dbReference>
<comment type="similarity">
    <text evidence="1">Belongs to the leucine-binding protein family.</text>
</comment>
<protein>
    <submittedName>
        <fullName evidence="4">Branched-chain amino acid transport system substrate-binding protein</fullName>
    </submittedName>
</protein>
<evidence type="ECO:0000313" key="5">
    <source>
        <dbReference type="Proteomes" id="UP000320876"/>
    </source>
</evidence>
<dbReference type="CDD" id="cd06331">
    <property type="entry name" value="PBP1_AmiC-like"/>
    <property type="match status" value="1"/>
</dbReference>
<evidence type="ECO:0000313" key="4">
    <source>
        <dbReference type="EMBL" id="TQJ00917.1"/>
    </source>
</evidence>
<gene>
    <name evidence="4" type="ORF">FB471_0568</name>
</gene>
<organism evidence="4 5">
    <name type="scientific">Amycolatopsis cihanbeyliensis</name>
    <dbReference type="NCBI Taxonomy" id="1128664"/>
    <lineage>
        <taxon>Bacteria</taxon>
        <taxon>Bacillati</taxon>
        <taxon>Actinomycetota</taxon>
        <taxon>Actinomycetes</taxon>
        <taxon>Pseudonocardiales</taxon>
        <taxon>Pseudonocardiaceae</taxon>
        <taxon>Amycolatopsis</taxon>
    </lineage>
</organism>
<dbReference type="Pfam" id="PF13458">
    <property type="entry name" value="Peripla_BP_6"/>
    <property type="match status" value="1"/>
</dbReference>
<evidence type="ECO:0000256" key="1">
    <source>
        <dbReference type="ARBA" id="ARBA00010062"/>
    </source>
</evidence>
<accession>A0A542DCW7</accession>
<evidence type="ECO:0000256" key="2">
    <source>
        <dbReference type="ARBA" id="ARBA00022729"/>
    </source>
</evidence>
<keyword evidence="2" id="KW-0732">Signal</keyword>
<dbReference type="RefSeq" id="WP_211357931.1">
    <property type="nucleotide sequence ID" value="NZ_VFML01000001.1"/>
</dbReference>
<dbReference type="EMBL" id="VFML01000001">
    <property type="protein sequence ID" value="TQJ00917.1"/>
    <property type="molecule type" value="Genomic_DNA"/>
</dbReference>
<comment type="caution">
    <text evidence="4">The sequence shown here is derived from an EMBL/GenBank/DDBJ whole genome shotgun (WGS) entry which is preliminary data.</text>
</comment>
<dbReference type="AlphaFoldDB" id="A0A542DCW7"/>
<name>A0A542DCW7_AMYCI</name>
<dbReference type="PANTHER" id="PTHR47628:SF1">
    <property type="entry name" value="ALIPHATIC AMIDASE EXPRESSION-REGULATING PROTEIN"/>
    <property type="match status" value="1"/>
</dbReference>
<feature type="domain" description="Leucine-binding protein" evidence="3">
    <location>
        <begin position="131"/>
        <end position="463"/>
    </location>
</feature>
<proteinExistence type="inferred from homology"/>
<dbReference type="SUPFAM" id="SSF53822">
    <property type="entry name" value="Periplasmic binding protein-like I"/>
    <property type="match status" value="1"/>
</dbReference>
<reference evidence="4 5" key="1">
    <citation type="submission" date="2019-06" db="EMBL/GenBank/DDBJ databases">
        <title>Sequencing the genomes of 1000 actinobacteria strains.</title>
        <authorList>
            <person name="Klenk H.-P."/>
        </authorList>
    </citation>
    <scope>NUCLEOTIDE SEQUENCE [LARGE SCALE GENOMIC DNA]</scope>
    <source>
        <strain evidence="4 5">DSM 45679</strain>
    </source>
</reference>
<dbReference type="Gene3D" id="3.40.50.2300">
    <property type="match status" value="2"/>
</dbReference>
<dbReference type="Gene3D" id="3.30.530.20">
    <property type="match status" value="1"/>
</dbReference>
<dbReference type="PANTHER" id="PTHR47628">
    <property type="match status" value="1"/>
</dbReference>
<dbReference type="Proteomes" id="UP000320876">
    <property type="component" value="Unassembled WGS sequence"/>
</dbReference>
<dbReference type="InterPro" id="IPR028081">
    <property type="entry name" value="Leu-bd"/>
</dbReference>
<evidence type="ECO:0000259" key="3">
    <source>
        <dbReference type="Pfam" id="PF13458"/>
    </source>
</evidence>
<keyword evidence="5" id="KW-1185">Reference proteome</keyword>
<dbReference type="InterPro" id="IPR023393">
    <property type="entry name" value="START-like_dom_sf"/>
</dbReference>